<feature type="transmembrane region" description="Helical" evidence="1">
    <location>
        <begin position="20"/>
        <end position="38"/>
    </location>
</feature>
<comment type="caution">
    <text evidence="2">The sequence shown here is derived from an EMBL/GenBank/DDBJ whole genome shotgun (WGS) entry which is preliminary data.</text>
</comment>
<evidence type="ECO:0000313" key="3">
    <source>
        <dbReference type="Proteomes" id="UP000245461"/>
    </source>
</evidence>
<feature type="transmembrane region" description="Helical" evidence="1">
    <location>
        <begin position="216"/>
        <end position="238"/>
    </location>
</feature>
<keyword evidence="1" id="KW-0472">Membrane</keyword>
<dbReference type="EMBL" id="QGLE01000003">
    <property type="protein sequence ID" value="PWR24484.1"/>
    <property type="molecule type" value="Genomic_DNA"/>
</dbReference>
<keyword evidence="3" id="KW-1185">Reference proteome</keyword>
<keyword evidence="1" id="KW-0812">Transmembrane</keyword>
<protein>
    <submittedName>
        <fullName evidence="2">Uncharacterized protein</fullName>
    </submittedName>
</protein>
<name>A0A317EDZ3_9PROT</name>
<dbReference type="RefSeq" id="WP_109903956.1">
    <property type="nucleotide sequence ID" value="NZ_QGLE01000003.1"/>
</dbReference>
<feature type="transmembrane region" description="Helical" evidence="1">
    <location>
        <begin position="185"/>
        <end position="204"/>
    </location>
</feature>
<feature type="transmembrane region" description="Helical" evidence="1">
    <location>
        <begin position="107"/>
        <end position="129"/>
    </location>
</feature>
<dbReference type="AlphaFoldDB" id="A0A317EDZ3"/>
<sequence>MTVSVWSAFTFAVRNTIRPVTLGFVGLQLAGAAAFVMWTKVRIAQLAALNDPAAWQSYAWQTGLLNALLSLLSLPVFVILASRLSADIFGRPFPVTWWRGSLRALKVVAILFVALVVILLPGMLLQAFVFKVEETGPLTTMLLALLPMLVALWCLFSHIFYGYGVMFKGRFGFRQARAYARGRRLRLVGGMVLLLLVTVPFQLLLRYEPIQPMLPIGSFLALSALSSLLGVAVQVLVLREFLEAMDEADARAAESPPPEIATTAFEG</sequence>
<feature type="transmembrane region" description="Helical" evidence="1">
    <location>
        <begin position="141"/>
        <end position="164"/>
    </location>
</feature>
<accession>A0A317EDZ3</accession>
<reference evidence="2 3" key="1">
    <citation type="submission" date="2018-05" db="EMBL/GenBank/DDBJ databases">
        <title>Zavarzinia sp. HR-AS.</title>
        <authorList>
            <person name="Lee Y."/>
            <person name="Jeon C.O."/>
        </authorList>
    </citation>
    <scope>NUCLEOTIDE SEQUENCE [LARGE SCALE GENOMIC DNA]</scope>
    <source>
        <strain evidence="2 3">HR-AS</strain>
    </source>
</reference>
<evidence type="ECO:0000313" key="2">
    <source>
        <dbReference type="EMBL" id="PWR24484.1"/>
    </source>
</evidence>
<organism evidence="2 3">
    <name type="scientific">Zavarzinia aquatilis</name>
    <dbReference type="NCBI Taxonomy" id="2211142"/>
    <lineage>
        <taxon>Bacteria</taxon>
        <taxon>Pseudomonadati</taxon>
        <taxon>Pseudomonadota</taxon>
        <taxon>Alphaproteobacteria</taxon>
        <taxon>Rhodospirillales</taxon>
        <taxon>Zavarziniaceae</taxon>
        <taxon>Zavarzinia</taxon>
    </lineage>
</organism>
<keyword evidence="1" id="KW-1133">Transmembrane helix</keyword>
<proteinExistence type="predicted"/>
<gene>
    <name evidence="2" type="ORF">DKG74_06670</name>
</gene>
<evidence type="ECO:0000256" key="1">
    <source>
        <dbReference type="SAM" id="Phobius"/>
    </source>
</evidence>
<dbReference type="Proteomes" id="UP000245461">
    <property type="component" value="Unassembled WGS sequence"/>
</dbReference>
<feature type="transmembrane region" description="Helical" evidence="1">
    <location>
        <begin position="58"/>
        <end position="81"/>
    </location>
</feature>